<evidence type="ECO:0000313" key="3">
    <source>
        <dbReference type="Proteomes" id="UP000248330"/>
    </source>
</evidence>
<evidence type="ECO:0000259" key="1">
    <source>
        <dbReference type="Pfam" id="PF02036"/>
    </source>
</evidence>
<dbReference type="EMBL" id="QICN01000001">
    <property type="protein sequence ID" value="PXV71650.1"/>
    <property type="molecule type" value="Genomic_DNA"/>
</dbReference>
<organism evidence="2 3">
    <name type="scientific">Sinimarinibacterium flocculans</name>
    <dbReference type="NCBI Taxonomy" id="985250"/>
    <lineage>
        <taxon>Bacteria</taxon>
        <taxon>Pseudomonadati</taxon>
        <taxon>Pseudomonadota</taxon>
        <taxon>Gammaproteobacteria</taxon>
        <taxon>Nevskiales</taxon>
        <taxon>Nevskiaceae</taxon>
        <taxon>Sinimarinibacterium</taxon>
    </lineage>
</organism>
<protein>
    <submittedName>
        <fullName evidence="2">SCP-2 sterol transfer family protein</fullName>
    </submittedName>
</protein>
<name>A0A318EID9_9GAMM</name>
<dbReference type="Proteomes" id="UP000248330">
    <property type="component" value="Unassembled WGS sequence"/>
</dbReference>
<dbReference type="InterPro" id="IPR036527">
    <property type="entry name" value="SCP2_sterol-bd_dom_sf"/>
</dbReference>
<dbReference type="PANTHER" id="PTHR10094:SF25">
    <property type="entry name" value="SCP2 STEROL-BINDING DOMAIN-CONTAINING PROTEIN 1"/>
    <property type="match status" value="1"/>
</dbReference>
<gene>
    <name evidence="2" type="ORF">C8D93_101705</name>
</gene>
<dbReference type="OrthoDB" id="9809312at2"/>
<dbReference type="AlphaFoldDB" id="A0A318EID9"/>
<dbReference type="Pfam" id="PF02036">
    <property type="entry name" value="SCP2"/>
    <property type="match status" value="1"/>
</dbReference>
<dbReference type="PANTHER" id="PTHR10094">
    <property type="entry name" value="STEROL CARRIER PROTEIN 2 SCP-2 FAMILY PROTEIN"/>
    <property type="match status" value="1"/>
</dbReference>
<feature type="domain" description="SCP2" evidence="1">
    <location>
        <begin position="9"/>
        <end position="100"/>
    </location>
</feature>
<dbReference type="GO" id="GO:0005829">
    <property type="term" value="C:cytosol"/>
    <property type="evidence" value="ECO:0007669"/>
    <property type="project" value="TreeGrafter"/>
</dbReference>
<comment type="caution">
    <text evidence="2">The sequence shown here is derived from an EMBL/GenBank/DDBJ whole genome shotgun (WGS) entry which is preliminary data.</text>
</comment>
<dbReference type="Gene3D" id="3.30.1050.10">
    <property type="entry name" value="SCP2 sterol-binding domain"/>
    <property type="match status" value="1"/>
</dbReference>
<evidence type="ECO:0000313" key="2">
    <source>
        <dbReference type="EMBL" id="PXV71650.1"/>
    </source>
</evidence>
<accession>A0A318EID9</accession>
<keyword evidence="3" id="KW-1185">Reference proteome</keyword>
<dbReference type="SUPFAM" id="SSF55718">
    <property type="entry name" value="SCP-like"/>
    <property type="match status" value="1"/>
</dbReference>
<reference evidence="2 3" key="1">
    <citation type="submission" date="2018-04" db="EMBL/GenBank/DDBJ databases">
        <title>Genomic Encyclopedia of Type Strains, Phase IV (KMG-IV): sequencing the most valuable type-strain genomes for metagenomic binning, comparative biology and taxonomic classification.</title>
        <authorList>
            <person name="Goeker M."/>
        </authorList>
    </citation>
    <scope>NUCLEOTIDE SEQUENCE [LARGE SCALE GENOMIC DNA]</scope>
    <source>
        <strain evidence="2 3">DSM 104150</strain>
    </source>
</reference>
<proteinExistence type="predicted"/>
<dbReference type="RefSeq" id="WP_110263750.1">
    <property type="nucleotide sequence ID" value="NZ_CAKZQT010000024.1"/>
</dbReference>
<sequence>MNALEFLKKMPDAFMPESAENVSCVLQFNISTPAYVTIENGTCVVTEGVSDNPTLTLNVKDDDMIQLMRGKLNGVSALLTGKLRVKGDVAFAKRMNGYFDVTKLQSES</sequence>
<dbReference type="InterPro" id="IPR003033">
    <property type="entry name" value="SCP2_sterol-bd_dom"/>
</dbReference>